<dbReference type="Proteomes" id="UP000824890">
    <property type="component" value="Unassembled WGS sequence"/>
</dbReference>
<organism evidence="1 2">
    <name type="scientific">Brassica napus</name>
    <name type="common">Rape</name>
    <dbReference type="NCBI Taxonomy" id="3708"/>
    <lineage>
        <taxon>Eukaryota</taxon>
        <taxon>Viridiplantae</taxon>
        <taxon>Streptophyta</taxon>
        <taxon>Embryophyta</taxon>
        <taxon>Tracheophyta</taxon>
        <taxon>Spermatophyta</taxon>
        <taxon>Magnoliopsida</taxon>
        <taxon>eudicotyledons</taxon>
        <taxon>Gunneridae</taxon>
        <taxon>Pentapetalae</taxon>
        <taxon>rosids</taxon>
        <taxon>malvids</taxon>
        <taxon>Brassicales</taxon>
        <taxon>Brassicaceae</taxon>
        <taxon>Brassiceae</taxon>
        <taxon>Brassica</taxon>
    </lineage>
</organism>
<evidence type="ECO:0000313" key="1">
    <source>
        <dbReference type="EMBL" id="KAH0862378.1"/>
    </source>
</evidence>
<sequence length="261" mass="29957">MKFGFGSPGTHCFDVTRSNNHFKLCNSNVAIRLNQSTKMSQLSLIQDNPSLSDILGEVCDIRTTYNDHIQTTQRLMVNDRVDKDATVCVSVFDSLAELLHKRLEAGNQHQPQVYRRKRKKINVTAGRLHLNATSGNHFILTMRWPQTIIYLRSCQPDNDSTSGKQYRGVKKLEQVSLGELENYVLESPSRVSFYCNHYLNLIIQWIMTLSPRFLNKLRLLSSYANPRLPNWKKLRLLQRGMSSFTCPTCFNASVVGVVRFN</sequence>
<dbReference type="EMBL" id="JAGKQM010000018">
    <property type="protein sequence ID" value="KAH0862378.1"/>
    <property type="molecule type" value="Genomic_DNA"/>
</dbReference>
<protein>
    <submittedName>
        <fullName evidence="1">Uncharacterized protein</fullName>
    </submittedName>
</protein>
<keyword evidence="2" id="KW-1185">Reference proteome</keyword>
<comment type="caution">
    <text evidence="1">The sequence shown here is derived from an EMBL/GenBank/DDBJ whole genome shotgun (WGS) entry which is preliminary data.</text>
</comment>
<accession>A0ABQ7Y4X2</accession>
<name>A0ABQ7Y4X2_BRANA</name>
<reference evidence="1 2" key="1">
    <citation type="submission" date="2021-05" db="EMBL/GenBank/DDBJ databases">
        <title>Genome Assembly of Synthetic Allotetraploid Brassica napus Reveals Homoeologous Exchanges between Subgenomes.</title>
        <authorList>
            <person name="Davis J.T."/>
        </authorList>
    </citation>
    <scope>NUCLEOTIDE SEQUENCE [LARGE SCALE GENOMIC DNA]</scope>
    <source>
        <strain evidence="2">cv. Da-Ae</strain>
        <tissue evidence="1">Seedling</tissue>
    </source>
</reference>
<evidence type="ECO:0000313" key="2">
    <source>
        <dbReference type="Proteomes" id="UP000824890"/>
    </source>
</evidence>
<gene>
    <name evidence="1" type="ORF">HID58_079589</name>
</gene>
<proteinExistence type="predicted"/>